<dbReference type="Pfam" id="PF04279">
    <property type="entry name" value="IspA"/>
    <property type="match status" value="1"/>
</dbReference>
<dbReference type="GO" id="GO:0005886">
    <property type="term" value="C:plasma membrane"/>
    <property type="evidence" value="ECO:0007669"/>
    <property type="project" value="TreeGrafter"/>
</dbReference>
<keyword evidence="1" id="KW-1003">Cell membrane</keyword>
<reference evidence="6 7" key="1">
    <citation type="submission" date="2019-04" db="EMBL/GenBank/DDBJ databases">
        <authorList>
            <consortium name="Pathogen Informatics"/>
        </authorList>
    </citation>
    <scope>NUCLEOTIDE SEQUENCE [LARGE SCALE GENOMIC DNA]</scope>
    <source>
        <strain evidence="6 7">NCTC9185</strain>
    </source>
</reference>
<evidence type="ECO:0000256" key="1">
    <source>
        <dbReference type="ARBA" id="ARBA00022475"/>
    </source>
</evidence>
<keyword evidence="4 5" id="KW-0472">Membrane</keyword>
<keyword evidence="2 5" id="KW-0812">Transmembrane</keyword>
<dbReference type="InterPro" id="IPR006008">
    <property type="entry name" value="YciB"/>
</dbReference>
<dbReference type="AlphaFoldDB" id="A0A4V6J0Y5"/>
<feature type="transmembrane region" description="Helical" evidence="5">
    <location>
        <begin position="73"/>
        <end position="95"/>
    </location>
</feature>
<evidence type="ECO:0000256" key="4">
    <source>
        <dbReference type="ARBA" id="ARBA00023136"/>
    </source>
</evidence>
<proteinExistence type="predicted"/>
<dbReference type="Proteomes" id="UP000339249">
    <property type="component" value="Unassembled WGS sequence"/>
</dbReference>
<gene>
    <name evidence="6" type="primary">yciB_1</name>
    <name evidence="6" type="ORF">NCTC9185_00168</name>
</gene>
<dbReference type="PANTHER" id="PTHR36917">
    <property type="entry name" value="INTRACELLULAR SEPTATION PROTEIN A-RELATED"/>
    <property type="match status" value="1"/>
</dbReference>
<evidence type="ECO:0000313" key="6">
    <source>
        <dbReference type="EMBL" id="VTN08294.1"/>
    </source>
</evidence>
<sequence length="109" mass="12168">MEGDRYLRAVRRRPAVQPVGHEKPLIQRMLGKELTLPQHVWSRLNLAWAVFSSSAGWRISTCVLAAAEYLGQLQGFGLTALTLVFTLLSGVYITAICRRMTVIDKGPSR</sequence>
<accession>A0A4V6J0Y5</accession>
<evidence type="ECO:0000256" key="2">
    <source>
        <dbReference type="ARBA" id="ARBA00022692"/>
    </source>
</evidence>
<evidence type="ECO:0000313" key="7">
    <source>
        <dbReference type="Proteomes" id="UP000339249"/>
    </source>
</evidence>
<organism evidence="6 7">
    <name type="scientific">Raoultella terrigena</name>
    <name type="common">Klebsiella terrigena</name>
    <dbReference type="NCBI Taxonomy" id="577"/>
    <lineage>
        <taxon>Bacteria</taxon>
        <taxon>Pseudomonadati</taxon>
        <taxon>Pseudomonadota</taxon>
        <taxon>Gammaproteobacteria</taxon>
        <taxon>Enterobacterales</taxon>
        <taxon>Enterobacteriaceae</taxon>
        <taxon>Klebsiella/Raoultella group</taxon>
        <taxon>Raoultella</taxon>
    </lineage>
</organism>
<protein>
    <submittedName>
        <fullName evidence="6">Probable intracellular septation protein A</fullName>
    </submittedName>
</protein>
<evidence type="ECO:0000256" key="3">
    <source>
        <dbReference type="ARBA" id="ARBA00022989"/>
    </source>
</evidence>
<name>A0A4V6J0Y5_RAOTE</name>
<dbReference type="EMBL" id="CABDVU010000001">
    <property type="protein sequence ID" value="VTN08294.1"/>
    <property type="molecule type" value="Genomic_DNA"/>
</dbReference>
<keyword evidence="3 5" id="KW-1133">Transmembrane helix</keyword>
<dbReference type="PANTHER" id="PTHR36917:SF1">
    <property type="entry name" value="INNER MEMBRANE-SPANNING PROTEIN YCIB"/>
    <property type="match status" value="1"/>
</dbReference>
<evidence type="ECO:0000256" key="5">
    <source>
        <dbReference type="SAM" id="Phobius"/>
    </source>
</evidence>